<feature type="transmembrane region" description="Helical" evidence="7">
    <location>
        <begin position="21"/>
        <end position="40"/>
    </location>
</feature>
<feature type="transmembrane region" description="Helical" evidence="7">
    <location>
        <begin position="158"/>
        <end position="179"/>
    </location>
</feature>
<keyword evidence="4 7" id="KW-1133">Transmembrane helix</keyword>
<dbReference type="PANTHER" id="PTHR42948:SF1">
    <property type="entry name" value="TRANSPORTER"/>
    <property type="match status" value="1"/>
</dbReference>
<keyword evidence="2 6" id="KW-0813">Transport</keyword>
<comment type="similarity">
    <text evidence="6">Belongs to the sodium:neurotransmitter symporter (SNF) (TC 2.A.22) family.</text>
</comment>
<keyword evidence="9" id="KW-1185">Reference proteome</keyword>
<protein>
    <recommendedName>
        <fullName evidence="6">Transporter</fullName>
    </recommendedName>
</protein>
<organism evidence="8 9">
    <name type="scientific">Brevibacterium salitolerans</name>
    <dbReference type="NCBI Taxonomy" id="1403566"/>
    <lineage>
        <taxon>Bacteria</taxon>
        <taxon>Bacillati</taxon>
        <taxon>Actinomycetota</taxon>
        <taxon>Actinomycetes</taxon>
        <taxon>Micrococcales</taxon>
        <taxon>Brevibacteriaceae</taxon>
        <taxon>Brevibacterium</taxon>
    </lineage>
</organism>
<reference evidence="8 9" key="1">
    <citation type="journal article" date="2019" name="Int. J. Syst. Evol. Microbiol.">
        <title>The Global Catalogue of Microorganisms (GCM) 10K type strain sequencing project: providing services to taxonomists for standard genome sequencing and annotation.</title>
        <authorList>
            <consortium name="The Broad Institute Genomics Platform"/>
            <consortium name="The Broad Institute Genome Sequencing Center for Infectious Disease"/>
            <person name="Wu L."/>
            <person name="Ma J."/>
        </authorList>
    </citation>
    <scope>NUCLEOTIDE SEQUENCE [LARGE SCALE GENOMIC DNA]</scope>
    <source>
        <strain evidence="8 9">JCM 15900</strain>
    </source>
</reference>
<dbReference type="InterPro" id="IPR037272">
    <property type="entry name" value="SNS_sf"/>
</dbReference>
<feature type="transmembrane region" description="Helical" evidence="7">
    <location>
        <begin position="369"/>
        <end position="393"/>
    </location>
</feature>
<evidence type="ECO:0000256" key="1">
    <source>
        <dbReference type="ARBA" id="ARBA00004141"/>
    </source>
</evidence>
<dbReference type="InterPro" id="IPR000175">
    <property type="entry name" value="Na/ntran_symport"/>
</dbReference>
<evidence type="ECO:0000256" key="4">
    <source>
        <dbReference type="ARBA" id="ARBA00022989"/>
    </source>
</evidence>
<dbReference type="RefSeq" id="WP_425546996.1">
    <property type="nucleotide sequence ID" value="NZ_BAAAPZ010000003.1"/>
</dbReference>
<feature type="transmembrane region" description="Helical" evidence="7">
    <location>
        <begin position="191"/>
        <end position="214"/>
    </location>
</feature>
<dbReference type="PROSITE" id="PS50267">
    <property type="entry name" value="NA_NEUROTRAN_SYMP_3"/>
    <property type="match status" value="1"/>
</dbReference>
<dbReference type="SUPFAM" id="SSF161070">
    <property type="entry name" value="SNF-like"/>
    <property type="match status" value="1"/>
</dbReference>
<accession>A0ABN2WII7</accession>
<feature type="transmembrane region" description="Helical" evidence="7">
    <location>
        <begin position="52"/>
        <end position="74"/>
    </location>
</feature>
<evidence type="ECO:0000256" key="6">
    <source>
        <dbReference type="RuleBase" id="RU003732"/>
    </source>
</evidence>
<dbReference type="Pfam" id="PF00209">
    <property type="entry name" value="SNF"/>
    <property type="match status" value="2"/>
</dbReference>
<feature type="transmembrane region" description="Helical" evidence="7">
    <location>
        <begin position="399"/>
        <end position="420"/>
    </location>
</feature>
<evidence type="ECO:0000256" key="3">
    <source>
        <dbReference type="ARBA" id="ARBA00022692"/>
    </source>
</evidence>
<evidence type="ECO:0000313" key="8">
    <source>
        <dbReference type="EMBL" id="GAA2092485.1"/>
    </source>
</evidence>
<dbReference type="NCBIfam" id="NF037979">
    <property type="entry name" value="Na_transp"/>
    <property type="match status" value="1"/>
</dbReference>
<keyword evidence="6" id="KW-0769">Symport</keyword>
<feature type="transmembrane region" description="Helical" evidence="7">
    <location>
        <begin position="475"/>
        <end position="499"/>
    </location>
</feature>
<feature type="transmembrane region" description="Helical" evidence="7">
    <location>
        <begin position="95"/>
        <end position="123"/>
    </location>
</feature>
<evidence type="ECO:0000256" key="5">
    <source>
        <dbReference type="ARBA" id="ARBA00023136"/>
    </source>
</evidence>
<keyword evidence="5 7" id="KW-0472">Membrane</keyword>
<sequence length="530" mass="56234">MSMRAPTAGSGTREVFATRGAFIFAAIGSAIGLGNIWRFPYVAYESGGGAFIIPYLVALLTAGIPILFFDYALGHRSRGSAPLSFKAIHRRAEPIGWFQTGVATMIGIYYAAIIGWSAMYAWFSVTHAWGDDADSFFFGSFLQVPDLESGASAFGFDFVPAVLIPLVLVWVVILAILLGGVQKGIAGINKIFVPLLVILFAIMVVRALFLPGALTGLDALFTPDFAALADPQVWIAAYGQIFFSLSVAFGIMITYASYLKRRTNLTGSGMVVAFSNSGFEILAGIGVFAALGFMANAAGSGVDEVASSGIGLAFVAFPTLISQMPGGALFGILFFGSLFVAGVTSLISIVQVPVAAISDKFNISNRASVLLVGGIMAVVSILTMGTATGMYVLDTIDAFANNIGIVGAAVVALIVLVWLLRKLPVLKAHLNAVSSFKLGGYWTVTLGVITPVVLIYMLVSQIIEYAVNGYEGYPTAFLGVFGWGMIGLLVVLSFVLTAIRWPRATEERLQKTLEENDDLEQNPSTFGTEK</sequence>
<name>A0ABN2WII7_9MICO</name>
<keyword evidence="3 6" id="KW-0812">Transmembrane</keyword>
<comment type="caution">
    <text evidence="8">The sequence shown here is derived from an EMBL/GenBank/DDBJ whole genome shotgun (WGS) entry which is preliminary data.</text>
</comment>
<proteinExistence type="inferred from homology"/>
<dbReference type="PROSITE" id="PS00610">
    <property type="entry name" value="NA_NEUROTRAN_SYMP_1"/>
    <property type="match status" value="1"/>
</dbReference>
<dbReference type="PANTHER" id="PTHR42948">
    <property type="entry name" value="TRANSPORTER"/>
    <property type="match status" value="1"/>
</dbReference>
<evidence type="ECO:0000256" key="7">
    <source>
        <dbReference type="SAM" id="Phobius"/>
    </source>
</evidence>
<feature type="transmembrane region" description="Helical" evidence="7">
    <location>
        <begin position="441"/>
        <end position="463"/>
    </location>
</feature>
<feature type="transmembrane region" description="Helical" evidence="7">
    <location>
        <begin position="270"/>
        <end position="295"/>
    </location>
</feature>
<feature type="transmembrane region" description="Helical" evidence="7">
    <location>
        <begin position="328"/>
        <end position="357"/>
    </location>
</feature>
<comment type="subcellular location">
    <subcellularLocation>
        <location evidence="1">Membrane</location>
        <topology evidence="1">Multi-pass membrane protein</topology>
    </subcellularLocation>
</comment>
<dbReference type="Proteomes" id="UP001500984">
    <property type="component" value="Unassembled WGS sequence"/>
</dbReference>
<dbReference type="PRINTS" id="PR00176">
    <property type="entry name" value="NANEUSMPORT"/>
</dbReference>
<evidence type="ECO:0000313" key="9">
    <source>
        <dbReference type="Proteomes" id="UP001500984"/>
    </source>
</evidence>
<gene>
    <name evidence="8" type="ORF">GCM10009823_10260</name>
</gene>
<evidence type="ECO:0000256" key="2">
    <source>
        <dbReference type="ARBA" id="ARBA00022448"/>
    </source>
</evidence>
<feature type="transmembrane region" description="Helical" evidence="7">
    <location>
        <begin position="234"/>
        <end position="258"/>
    </location>
</feature>
<dbReference type="CDD" id="cd10334">
    <property type="entry name" value="SLC6sbd_u1"/>
    <property type="match status" value="1"/>
</dbReference>
<dbReference type="EMBL" id="BAAAPZ010000003">
    <property type="protein sequence ID" value="GAA2092485.1"/>
    <property type="molecule type" value="Genomic_DNA"/>
</dbReference>